<name>A0A2M7QIN4_9BACT</name>
<dbReference type="PANTHER" id="PTHR22911:SF79">
    <property type="entry name" value="MOBA-LIKE NTP TRANSFERASE DOMAIN-CONTAINING PROTEIN"/>
    <property type="match status" value="1"/>
</dbReference>
<dbReference type="GO" id="GO:0016020">
    <property type="term" value="C:membrane"/>
    <property type="evidence" value="ECO:0007669"/>
    <property type="project" value="InterPro"/>
</dbReference>
<feature type="transmembrane region" description="Helical" evidence="1">
    <location>
        <begin position="268"/>
        <end position="289"/>
    </location>
</feature>
<keyword evidence="1" id="KW-1133">Transmembrane helix</keyword>
<evidence type="ECO:0000313" key="3">
    <source>
        <dbReference type="EMBL" id="PIY72197.1"/>
    </source>
</evidence>
<evidence type="ECO:0000256" key="1">
    <source>
        <dbReference type="SAM" id="Phobius"/>
    </source>
</evidence>
<dbReference type="PANTHER" id="PTHR22911">
    <property type="entry name" value="ACYL-MALONYL CONDENSING ENZYME-RELATED"/>
    <property type="match status" value="1"/>
</dbReference>
<feature type="domain" description="EamA" evidence="2">
    <location>
        <begin position="7"/>
        <end position="141"/>
    </location>
</feature>
<feature type="transmembrane region" description="Helical" evidence="1">
    <location>
        <begin position="214"/>
        <end position="235"/>
    </location>
</feature>
<dbReference type="InterPro" id="IPR000620">
    <property type="entry name" value="EamA_dom"/>
</dbReference>
<keyword evidence="1" id="KW-0472">Membrane</keyword>
<organism evidence="3 4">
    <name type="scientific">Candidatus Roizmanbacteria bacterium CG_4_10_14_0_8_um_filter_33_9</name>
    <dbReference type="NCBI Taxonomy" id="1974826"/>
    <lineage>
        <taxon>Bacteria</taxon>
        <taxon>Candidatus Roizmaniibacteriota</taxon>
    </lineage>
</organism>
<dbReference type="InterPro" id="IPR037185">
    <property type="entry name" value="EmrE-like"/>
</dbReference>
<dbReference type="EMBL" id="PFLI01000070">
    <property type="protein sequence ID" value="PIY72197.1"/>
    <property type="molecule type" value="Genomic_DNA"/>
</dbReference>
<feature type="transmembrane region" description="Helical" evidence="1">
    <location>
        <begin position="7"/>
        <end position="28"/>
    </location>
</feature>
<accession>A0A2M7QIN4</accession>
<proteinExistence type="predicted"/>
<evidence type="ECO:0000259" key="2">
    <source>
        <dbReference type="Pfam" id="PF00892"/>
    </source>
</evidence>
<sequence length="299" mass="33917">MIRNPKLGVISLFIATAFYGLYGIFSRFIGSAFGNFNQNWIRNIIVLAIISSILFFNKTKLISIKKKDLKWIFLWFVSGSWVAVLTFIAFNNLPISTTYLILYSAMITAGFVSGKIFFNEKLNKIKIVSLVLVLTGLFIIYQFTLTQNQIVYLVLTLISGFMTGIWNTISKKFSNNYPNNQLVFMDALSSIIFAYVGSLLFMEYFPHNIQNISWFWICIYAVVQTINVGLIVYGFNNIEAQIGSIILPVEVIFATIFSYLIFKEVPSLLTILGGLLILFASIIPSLSILKQKNKPKISF</sequence>
<reference evidence="4" key="1">
    <citation type="submission" date="2017-09" db="EMBL/GenBank/DDBJ databases">
        <title>Depth-based differentiation of microbial function through sediment-hosted aquifers and enrichment of novel symbionts in the deep terrestrial subsurface.</title>
        <authorList>
            <person name="Probst A.J."/>
            <person name="Ladd B."/>
            <person name="Jarett J.K."/>
            <person name="Geller-Mcgrath D.E."/>
            <person name="Sieber C.M.K."/>
            <person name="Emerson J.B."/>
            <person name="Anantharaman K."/>
            <person name="Thomas B.C."/>
            <person name="Malmstrom R."/>
            <person name="Stieglmeier M."/>
            <person name="Klingl A."/>
            <person name="Woyke T."/>
            <person name="Ryan C.M."/>
            <person name="Banfield J.F."/>
        </authorList>
    </citation>
    <scope>NUCLEOTIDE SEQUENCE [LARGE SCALE GENOMIC DNA]</scope>
</reference>
<comment type="caution">
    <text evidence="3">The sequence shown here is derived from an EMBL/GenBank/DDBJ whole genome shotgun (WGS) entry which is preliminary data.</text>
</comment>
<feature type="transmembrane region" description="Helical" evidence="1">
    <location>
        <begin position="242"/>
        <end position="262"/>
    </location>
</feature>
<evidence type="ECO:0000313" key="4">
    <source>
        <dbReference type="Proteomes" id="UP000229401"/>
    </source>
</evidence>
<feature type="transmembrane region" description="Helical" evidence="1">
    <location>
        <begin position="69"/>
        <end position="90"/>
    </location>
</feature>
<feature type="transmembrane region" description="Helical" evidence="1">
    <location>
        <begin position="150"/>
        <end position="170"/>
    </location>
</feature>
<keyword evidence="1" id="KW-0812">Transmembrane</keyword>
<feature type="transmembrane region" description="Helical" evidence="1">
    <location>
        <begin position="182"/>
        <end position="202"/>
    </location>
</feature>
<protein>
    <recommendedName>
        <fullName evidence="2">EamA domain-containing protein</fullName>
    </recommendedName>
</protein>
<dbReference type="Proteomes" id="UP000229401">
    <property type="component" value="Unassembled WGS sequence"/>
</dbReference>
<feature type="transmembrane region" description="Helical" evidence="1">
    <location>
        <begin position="40"/>
        <end position="57"/>
    </location>
</feature>
<feature type="transmembrane region" description="Helical" evidence="1">
    <location>
        <begin position="96"/>
        <end position="118"/>
    </location>
</feature>
<dbReference type="Gene3D" id="1.10.3730.20">
    <property type="match status" value="1"/>
</dbReference>
<dbReference type="SUPFAM" id="SSF103481">
    <property type="entry name" value="Multidrug resistance efflux transporter EmrE"/>
    <property type="match status" value="2"/>
</dbReference>
<dbReference type="Pfam" id="PF00892">
    <property type="entry name" value="EamA"/>
    <property type="match status" value="2"/>
</dbReference>
<gene>
    <name evidence="3" type="ORF">COY87_02190</name>
</gene>
<dbReference type="AlphaFoldDB" id="A0A2M7QIN4"/>
<feature type="transmembrane region" description="Helical" evidence="1">
    <location>
        <begin position="125"/>
        <end position="144"/>
    </location>
</feature>
<feature type="domain" description="EamA" evidence="2">
    <location>
        <begin position="153"/>
        <end position="283"/>
    </location>
</feature>